<keyword evidence="4" id="KW-1185">Reference proteome</keyword>
<dbReference type="Proteomes" id="UP000251571">
    <property type="component" value="Unassembled WGS sequence"/>
</dbReference>
<evidence type="ECO:0000313" key="5">
    <source>
        <dbReference type="Proteomes" id="UP000251571"/>
    </source>
</evidence>
<accession>A0A2Y9B6M9</accession>
<reference evidence="2 4" key="2">
    <citation type="submission" date="2018-03" db="EMBL/GenBank/DDBJ databases">
        <title>Genomic Encyclopedia of Archaeal and Bacterial Type Strains, Phase II (KMG-II): from individual species to whole genera.</title>
        <authorList>
            <person name="Goeker M."/>
        </authorList>
    </citation>
    <scope>NUCLEOTIDE SEQUENCE [LARGE SCALE GENOMIC DNA]</scope>
    <source>
        <strain evidence="2 4">DSM 25227</strain>
    </source>
</reference>
<sequence length="177" mass="18556">MKPLVKMTSAVAFLVGSACTVAAADEQAMIADARSAAPDAISMNATIMDWEGNTLQQGSNGFTCFPTPPTLNGTAPMCLDAAWAAWADAWMNKKPFTATSVGISYMLAGDGGASNIDPYAAEETPDNEWIVEGPHLMIIVPDAAALEALPTDPDNGGPYVMWKGTDYAHIMVPTTGK</sequence>
<feature type="chain" id="PRO_5036058990" evidence="1">
    <location>
        <begin position="24"/>
        <end position="177"/>
    </location>
</feature>
<gene>
    <name evidence="2" type="ORF">BCF38_1243</name>
    <name evidence="3" type="ORF">SAMN05421539_1243</name>
</gene>
<proteinExistence type="predicted"/>
<name>A0A2Y9B6M9_9RHOB</name>
<feature type="signal peptide" evidence="1">
    <location>
        <begin position="1"/>
        <end position="23"/>
    </location>
</feature>
<organism evidence="3 5">
    <name type="scientific">Jannaschia seohaensis</name>
    <dbReference type="NCBI Taxonomy" id="475081"/>
    <lineage>
        <taxon>Bacteria</taxon>
        <taxon>Pseudomonadati</taxon>
        <taxon>Pseudomonadota</taxon>
        <taxon>Alphaproteobacteria</taxon>
        <taxon>Rhodobacterales</taxon>
        <taxon>Roseobacteraceae</taxon>
        <taxon>Jannaschia</taxon>
    </lineage>
</organism>
<dbReference type="Proteomes" id="UP000245839">
    <property type="component" value="Unassembled WGS sequence"/>
</dbReference>
<dbReference type="PROSITE" id="PS51257">
    <property type="entry name" value="PROKAR_LIPOPROTEIN"/>
    <property type="match status" value="1"/>
</dbReference>
<reference evidence="3 5" key="1">
    <citation type="submission" date="2016-10" db="EMBL/GenBank/DDBJ databases">
        <authorList>
            <person name="Cai Z."/>
        </authorList>
    </citation>
    <scope>NUCLEOTIDE SEQUENCE [LARGE SCALE GENOMIC DNA]</scope>
    <source>
        <strain evidence="3 5">DSM 25227</strain>
    </source>
</reference>
<dbReference type="EMBL" id="QGDJ01000024">
    <property type="protein sequence ID" value="PWJ10325.1"/>
    <property type="molecule type" value="Genomic_DNA"/>
</dbReference>
<evidence type="ECO:0000313" key="3">
    <source>
        <dbReference type="EMBL" id="SSA51725.1"/>
    </source>
</evidence>
<dbReference type="AlphaFoldDB" id="A0A2Y9B6M9"/>
<dbReference type="RefSeq" id="WP_211317181.1">
    <property type="nucleotide sequence ID" value="NZ_QGDJ01000024.1"/>
</dbReference>
<evidence type="ECO:0000313" key="4">
    <source>
        <dbReference type="Proteomes" id="UP000245839"/>
    </source>
</evidence>
<dbReference type="EMBL" id="UETC01000024">
    <property type="protein sequence ID" value="SSA51725.1"/>
    <property type="molecule type" value="Genomic_DNA"/>
</dbReference>
<protein>
    <submittedName>
        <fullName evidence="3">Uncharacterized protein</fullName>
    </submittedName>
</protein>
<evidence type="ECO:0000313" key="2">
    <source>
        <dbReference type="EMBL" id="PWJ10325.1"/>
    </source>
</evidence>
<evidence type="ECO:0000256" key="1">
    <source>
        <dbReference type="SAM" id="SignalP"/>
    </source>
</evidence>
<keyword evidence="1" id="KW-0732">Signal</keyword>